<dbReference type="AlphaFoldDB" id="A0A084B061"/>
<feature type="compositionally biased region" description="Low complexity" evidence="1">
    <location>
        <begin position="25"/>
        <end position="37"/>
    </location>
</feature>
<feature type="region of interest" description="Disordered" evidence="1">
    <location>
        <begin position="1"/>
        <end position="87"/>
    </location>
</feature>
<dbReference type="HOGENOM" id="CLU_1422273_0_0_1"/>
<accession>A0A084B061</accession>
<gene>
    <name evidence="2" type="ORF">S7711_10388</name>
</gene>
<sequence length="191" mass="21348">MRRGGAHHGRGTSKLRLGGPRLAIAKRAPPRATAPPRLGHRNRDATSFPNARHRDGQLRSDRQRSLDEERKLEDEPADTATETPPPFDLVTRRTAAHRNAVRRASVCGVFATARGHDLGDPRRQWISRTRIFFFSPLALRSVRRQLEENRNKGTRHCSPGIHMRSTMQAGSHARAPGLATDDIHFDSGQPP</sequence>
<keyword evidence="3" id="KW-1185">Reference proteome</keyword>
<evidence type="ECO:0000313" key="3">
    <source>
        <dbReference type="Proteomes" id="UP000028045"/>
    </source>
</evidence>
<feature type="region of interest" description="Disordered" evidence="1">
    <location>
        <begin position="171"/>
        <end position="191"/>
    </location>
</feature>
<feature type="compositionally biased region" description="Basic and acidic residues" evidence="1">
    <location>
        <begin position="52"/>
        <end position="74"/>
    </location>
</feature>
<proteinExistence type="predicted"/>
<organism evidence="2 3">
    <name type="scientific">Stachybotrys chartarum (strain CBS 109288 / IBT 7711)</name>
    <name type="common">Toxic black mold</name>
    <name type="synonym">Stilbospora chartarum</name>
    <dbReference type="NCBI Taxonomy" id="1280523"/>
    <lineage>
        <taxon>Eukaryota</taxon>
        <taxon>Fungi</taxon>
        <taxon>Dikarya</taxon>
        <taxon>Ascomycota</taxon>
        <taxon>Pezizomycotina</taxon>
        <taxon>Sordariomycetes</taxon>
        <taxon>Hypocreomycetidae</taxon>
        <taxon>Hypocreales</taxon>
        <taxon>Stachybotryaceae</taxon>
        <taxon>Stachybotrys</taxon>
    </lineage>
</organism>
<dbReference type="EMBL" id="KL648402">
    <property type="protein sequence ID" value="KEY70940.1"/>
    <property type="molecule type" value="Genomic_DNA"/>
</dbReference>
<evidence type="ECO:0000313" key="2">
    <source>
        <dbReference type="EMBL" id="KEY70940.1"/>
    </source>
</evidence>
<dbReference type="Proteomes" id="UP000028045">
    <property type="component" value="Unassembled WGS sequence"/>
</dbReference>
<evidence type="ECO:0000256" key="1">
    <source>
        <dbReference type="SAM" id="MobiDB-lite"/>
    </source>
</evidence>
<reference evidence="2 3" key="1">
    <citation type="journal article" date="2014" name="BMC Genomics">
        <title>Comparative genome sequencing reveals chemotype-specific gene clusters in the toxigenic black mold Stachybotrys.</title>
        <authorList>
            <person name="Semeiks J."/>
            <person name="Borek D."/>
            <person name="Otwinowski Z."/>
            <person name="Grishin N.V."/>
        </authorList>
    </citation>
    <scope>NUCLEOTIDE SEQUENCE [LARGE SCALE GENOMIC DNA]</scope>
    <source>
        <strain evidence="3">CBS 109288 / IBT 7711</strain>
    </source>
</reference>
<feature type="compositionally biased region" description="Basic residues" evidence="1">
    <location>
        <begin position="1"/>
        <end position="13"/>
    </location>
</feature>
<protein>
    <submittedName>
        <fullName evidence="2">Uncharacterized protein</fullName>
    </submittedName>
</protein>
<name>A0A084B061_STACB</name>